<evidence type="ECO:0000259" key="1">
    <source>
        <dbReference type="PROSITE" id="PS51819"/>
    </source>
</evidence>
<dbReference type="KEGG" id="hdi:HDIA_2432"/>
<gene>
    <name evidence="2" type="ORF">HDIA_2432</name>
</gene>
<dbReference type="Pfam" id="PF00903">
    <property type="entry name" value="Glyoxalase"/>
    <property type="match status" value="1"/>
</dbReference>
<dbReference type="InterPro" id="IPR004360">
    <property type="entry name" value="Glyas_Fos-R_dOase_dom"/>
</dbReference>
<evidence type="ECO:0000313" key="3">
    <source>
        <dbReference type="Proteomes" id="UP000223606"/>
    </source>
</evidence>
<dbReference type="PANTHER" id="PTHR36503">
    <property type="entry name" value="BLR2520 PROTEIN"/>
    <property type="match status" value="1"/>
</dbReference>
<dbReference type="SUPFAM" id="SSF54593">
    <property type="entry name" value="Glyoxalase/Bleomycin resistance protein/Dihydroxybiphenyl dioxygenase"/>
    <property type="match status" value="1"/>
</dbReference>
<dbReference type="PANTHER" id="PTHR36503:SF1">
    <property type="entry name" value="BLR2520 PROTEIN"/>
    <property type="match status" value="1"/>
</dbReference>
<dbReference type="GO" id="GO:0016829">
    <property type="term" value="F:lyase activity"/>
    <property type="evidence" value="ECO:0007669"/>
    <property type="project" value="UniProtKB-KW"/>
</dbReference>
<keyword evidence="3" id="KW-1185">Reference proteome</keyword>
<dbReference type="EMBL" id="LT960614">
    <property type="protein sequence ID" value="SON55973.1"/>
    <property type="molecule type" value="Genomic_DNA"/>
</dbReference>
<dbReference type="Gene3D" id="3.10.180.10">
    <property type="entry name" value="2,3-Dihydroxybiphenyl 1,2-Dioxygenase, domain 1"/>
    <property type="match status" value="1"/>
</dbReference>
<sequence length="154" mass="16434">MDYFGAMGDVRAMTIARHLHLVTLGVADLARSTAFYEALGWKRSSASQEGVTFIQLSGVVLGLYGWAALAEDAGVPSESTGFRGVSLAHNADSEAEVDRIIGEAVAAGATLVKAPEKVFWGGYSGYFADPDGHLWEVAHNPFFAKDDAGRLRLD</sequence>
<dbReference type="InterPro" id="IPR037523">
    <property type="entry name" value="VOC_core"/>
</dbReference>
<proteinExistence type="predicted"/>
<keyword evidence="2" id="KW-0456">Lyase</keyword>
<accession>A0A2C9D6V0</accession>
<evidence type="ECO:0000313" key="2">
    <source>
        <dbReference type="EMBL" id="SON55973.1"/>
    </source>
</evidence>
<dbReference type="CDD" id="cd07251">
    <property type="entry name" value="VOC_like"/>
    <property type="match status" value="1"/>
</dbReference>
<protein>
    <submittedName>
        <fullName evidence="2">Putative lactoylglutathione lyase</fullName>
    </submittedName>
</protein>
<feature type="domain" description="VOC" evidence="1">
    <location>
        <begin position="18"/>
        <end position="140"/>
    </location>
</feature>
<dbReference type="AlphaFoldDB" id="A0A2C9D6V0"/>
<name>A0A2C9D6V0_9HYPH</name>
<dbReference type="Proteomes" id="UP000223606">
    <property type="component" value="Chromosome 1"/>
</dbReference>
<reference evidence="3" key="1">
    <citation type="submission" date="2017-09" db="EMBL/GenBank/DDBJ databases">
        <title>Genome sequence of Nannocystis excedens DSM 71.</title>
        <authorList>
            <person name="Blom J."/>
        </authorList>
    </citation>
    <scope>NUCLEOTIDE SEQUENCE [LARGE SCALE GENOMIC DNA]</scope>
    <source>
        <strain evidence="3">type strain: E19</strain>
    </source>
</reference>
<organism evidence="2 3">
    <name type="scientific">Hartmannibacter diazotrophicus</name>
    <dbReference type="NCBI Taxonomy" id="1482074"/>
    <lineage>
        <taxon>Bacteria</taxon>
        <taxon>Pseudomonadati</taxon>
        <taxon>Pseudomonadota</taxon>
        <taxon>Alphaproteobacteria</taxon>
        <taxon>Hyphomicrobiales</taxon>
        <taxon>Pleomorphomonadaceae</taxon>
        <taxon>Hartmannibacter</taxon>
    </lineage>
</organism>
<dbReference type="PROSITE" id="PS51819">
    <property type="entry name" value="VOC"/>
    <property type="match status" value="1"/>
</dbReference>
<dbReference type="InterPro" id="IPR029068">
    <property type="entry name" value="Glyas_Bleomycin-R_OHBP_Dase"/>
</dbReference>